<proteinExistence type="predicted"/>
<dbReference type="WBParaSite" id="nRc.2.0.1.t38433-RA">
    <property type="protein sequence ID" value="nRc.2.0.1.t38433-RA"/>
    <property type="gene ID" value="nRc.2.0.1.g38433"/>
</dbReference>
<keyword evidence="1" id="KW-1185">Reference proteome</keyword>
<evidence type="ECO:0000313" key="2">
    <source>
        <dbReference type="WBParaSite" id="nRc.2.0.1.t38433-RA"/>
    </source>
</evidence>
<evidence type="ECO:0000313" key="1">
    <source>
        <dbReference type="Proteomes" id="UP000887565"/>
    </source>
</evidence>
<organism evidence="1 2">
    <name type="scientific">Romanomermis culicivorax</name>
    <name type="common">Nematode worm</name>
    <dbReference type="NCBI Taxonomy" id="13658"/>
    <lineage>
        <taxon>Eukaryota</taxon>
        <taxon>Metazoa</taxon>
        <taxon>Ecdysozoa</taxon>
        <taxon>Nematoda</taxon>
        <taxon>Enoplea</taxon>
        <taxon>Dorylaimia</taxon>
        <taxon>Mermithida</taxon>
        <taxon>Mermithoidea</taxon>
        <taxon>Mermithidae</taxon>
        <taxon>Romanomermis</taxon>
    </lineage>
</organism>
<sequence length="60" mass="6705">MAVPKGQRHFKELRVPCKGLIHNPPSARGALPLRELIVLEPCSLMQFTAPVPWLYATVPE</sequence>
<protein>
    <submittedName>
        <fullName evidence="2">Uncharacterized protein</fullName>
    </submittedName>
</protein>
<name>A0A915KI66_ROMCU</name>
<accession>A0A915KI66</accession>
<dbReference type="Proteomes" id="UP000887565">
    <property type="component" value="Unplaced"/>
</dbReference>
<dbReference type="AlphaFoldDB" id="A0A915KI66"/>
<reference evidence="2" key="1">
    <citation type="submission" date="2022-11" db="UniProtKB">
        <authorList>
            <consortium name="WormBaseParasite"/>
        </authorList>
    </citation>
    <scope>IDENTIFICATION</scope>
</reference>